<proteinExistence type="predicted"/>
<reference evidence="1" key="1">
    <citation type="submission" date="2023-03" db="EMBL/GenBank/DDBJ databases">
        <title>Massive genome expansion in bonnet fungi (Mycena s.s.) driven by repeated elements and novel gene families across ecological guilds.</title>
        <authorList>
            <consortium name="Lawrence Berkeley National Laboratory"/>
            <person name="Harder C.B."/>
            <person name="Miyauchi S."/>
            <person name="Viragh M."/>
            <person name="Kuo A."/>
            <person name="Thoen E."/>
            <person name="Andreopoulos B."/>
            <person name="Lu D."/>
            <person name="Skrede I."/>
            <person name="Drula E."/>
            <person name="Henrissat B."/>
            <person name="Morin E."/>
            <person name="Kohler A."/>
            <person name="Barry K."/>
            <person name="LaButti K."/>
            <person name="Morin E."/>
            <person name="Salamov A."/>
            <person name="Lipzen A."/>
            <person name="Mereny Z."/>
            <person name="Hegedus B."/>
            <person name="Baldrian P."/>
            <person name="Stursova M."/>
            <person name="Weitz H."/>
            <person name="Taylor A."/>
            <person name="Grigoriev I.V."/>
            <person name="Nagy L.G."/>
            <person name="Martin F."/>
            <person name="Kauserud H."/>
        </authorList>
    </citation>
    <scope>NUCLEOTIDE SEQUENCE</scope>
    <source>
        <strain evidence="1">CBHHK173m</strain>
    </source>
</reference>
<comment type="caution">
    <text evidence="1">The sequence shown here is derived from an EMBL/GenBank/DDBJ whole genome shotgun (WGS) entry which is preliminary data.</text>
</comment>
<dbReference type="AlphaFoldDB" id="A0AAD6XHU0"/>
<dbReference type="EMBL" id="JARJCN010000057">
    <property type="protein sequence ID" value="KAJ7079986.1"/>
    <property type="molecule type" value="Genomic_DNA"/>
</dbReference>
<sequence length="168" mass="18813">MATTSSSRTHRLRRGAAVYATGFVVTPAQMAAMARVACPPAFIKRHGDDLVFALMWWVSRHKYEIHDGAHPGERFFAVDFFPWLGDPQDAPASVRALSAEKREAWFEAYGQHAGTDYEERTVKYPNGGVEYFIEKRVRQVIVEADLWDLLEPAVPAHVRAALAVKVAS</sequence>
<name>A0AAD6XHU0_9AGAR</name>
<accession>A0AAD6XHU0</accession>
<evidence type="ECO:0000313" key="1">
    <source>
        <dbReference type="EMBL" id="KAJ7079986.1"/>
    </source>
</evidence>
<protein>
    <submittedName>
        <fullName evidence="1">Uncharacterized protein</fullName>
    </submittedName>
</protein>
<dbReference type="Proteomes" id="UP001222325">
    <property type="component" value="Unassembled WGS sequence"/>
</dbReference>
<gene>
    <name evidence="1" type="ORF">B0H15DRAFT_953767</name>
</gene>
<organism evidence="1 2">
    <name type="scientific">Mycena belliarum</name>
    <dbReference type="NCBI Taxonomy" id="1033014"/>
    <lineage>
        <taxon>Eukaryota</taxon>
        <taxon>Fungi</taxon>
        <taxon>Dikarya</taxon>
        <taxon>Basidiomycota</taxon>
        <taxon>Agaricomycotina</taxon>
        <taxon>Agaricomycetes</taxon>
        <taxon>Agaricomycetidae</taxon>
        <taxon>Agaricales</taxon>
        <taxon>Marasmiineae</taxon>
        <taxon>Mycenaceae</taxon>
        <taxon>Mycena</taxon>
    </lineage>
</organism>
<evidence type="ECO:0000313" key="2">
    <source>
        <dbReference type="Proteomes" id="UP001222325"/>
    </source>
</evidence>
<keyword evidence="2" id="KW-1185">Reference proteome</keyword>